<dbReference type="EMBL" id="JBHSCZ010000001">
    <property type="protein sequence ID" value="MFC4262342.1"/>
    <property type="molecule type" value="Genomic_DNA"/>
</dbReference>
<gene>
    <name evidence="1" type="ORF">ACFOWM_05610</name>
</gene>
<keyword evidence="2" id="KW-1185">Reference proteome</keyword>
<name>A0ABV8QRF7_9BACT</name>
<evidence type="ECO:0000313" key="2">
    <source>
        <dbReference type="Proteomes" id="UP001595907"/>
    </source>
</evidence>
<protein>
    <recommendedName>
        <fullName evidence="3">UspA domain-containing protein</fullName>
    </recommendedName>
</protein>
<evidence type="ECO:0000313" key="1">
    <source>
        <dbReference type="EMBL" id="MFC4262342.1"/>
    </source>
</evidence>
<evidence type="ECO:0008006" key="3">
    <source>
        <dbReference type="Google" id="ProtNLM"/>
    </source>
</evidence>
<dbReference type="Proteomes" id="UP001595907">
    <property type="component" value="Unassembled WGS sequence"/>
</dbReference>
<dbReference type="RefSeq" id="WP_379707700.1">
    <property type="nucleotide sequence ID" value="NZ_JBHSCZ010000001.1"/>
</dbReference>
<sequence length="160" mass="17891">MLNILIPTDFTAASLQLVEQAIKQSDKKVNIVLFHAFELPSSPHDLLSPSYKKPEYSLINEPFRQACKQLKDSYPNIINKINISCMQGNTKALFRNFIDAKDIDFICCPVAYNYMSIHPQSINPTTLFKKSGVPVVKELTTSSPYVFTSKTIANTTAVTA</sequence>
<dbReference type="Gene3D" id="3.40.50.620">
    <property type="entry name" value="HUPs"/>
    <property type="match status" value="1"/>
</dbReference>
<dbReference type="InterPro" id="IPR014729">
    <property type="entry name" value="Rossmann-like_a/b/a_fold"/>
</dbReference>
<reference evidence="2" key="1">
    <citation type="journal article" date="2019" name="Int. J. Syst. Evol. Microbiol.">
        <title>The Global Catalogue of Microorganisms (GCM) 10K type strain sequencing project: providing services to taxonomists for standard genome sequencing and annotation.</title>
        <authorList>
            <consortium name="The Broad Institute Genomics Platform"/>
            <consortium name="The Broad Institute Genome Sequencing Center for Infectious Disease"/>
            <person name="Wu L."/>
            <person name="Ma J."/>
        </authorList>
    </citation>
    <scope>NUCLEOTIDE SEQUENCE [LARGE SCALE GENOMIC DNA]</scope>
    <source>
        <strain evidence="2">CECT 8289</strain>
    </source>
</reference>
<comment type="caution">
    <text evidence="1">The sequence shown here is derived from an EMBL/GenBank/DDBJ whole genome shotgun (WGS) entry which is preliminary data.</text>
</comment>
<dbReference type="SUPFAM" id="SSF52402">
    <property type="entry name" value="Adenine nucleotide alpha hydrolases-like"/>
    <property type="match status" value="1"/>
</dbReference>
<proteinExistence type="predicted"/>
<accession>A0ABV8QRF7</accession>
<organism evidence="1 2">
    <name type="scientific">Ferruginibacter yonginensis</name>
    <dbReference type="NCBI Taxonomy" id="1310416"/>
    <lineage>
        <taxon>Bacteria</taxon>
        <taxon>Pseudomonadati</taxon>
        <taxon>Bacteroidota</taxon>
        <taxon>Chitinophagia</taxon>
        <taxon>Chitinophagales</taxon>
        <taxon>Chitinophagaceae</taxon>
        <taxon>Ferruginibacter</taxon>
    </lineage>
</organism>